<feature type="binding site" evidence="2">
    <location>
        <position position="37"/>
    </location>
    <ligand>
        <name>substrate</name>
    </ligand>
</feature>
<keyword evidence="2" id="KW-0573">Peptidoglycan synthesis</keyword>
<dbReference type="GO" id="GO:0008360">
    <property type="term" value="P:regulation of cell shape"/>
    <property type="evidence" value="ECO:0007669"/>
    <property type="project" value="UniProtKB-KW"/>
</dbReference>
<feature type="binding site" evidence="2">
    <location>
        <position position="188"/>
    </location>
    <ligand>
        <name>substrate</name>
    </ligand>
</feature>
<dbReference type="GO" id="GO:0000287">
    <property type="term" value="F:magnesium ion binding"/>
    <property type="evidence" value="ECO:0007669"/>
    <property type="project" value="UniProtKB-UniRule"/>
</dbReference>
<dbReference type="GO" id="GO:0008834">
    <property type="term" value="F:ditrans,polycis-undecaprenyl-diphosphate synthase [(2E,6E)-farnesyl-diphosphate specific] activity"/>
    <property type="evidence" value="ECO:0007669"/>
    <property type="project" value="UniProtKB-UniRule"/>
</dbReference>
<dbReference type="InterPro" id="IPR001441">
    <property type="entry name" value="UPP_synth-like"/>
</dbReference>
<feature type="binding site" evidence="2">
    <location>
        <begin position="21"/>
        <end position="24"/>
    </location>
    <ligand>
        <name>substrate</name>
    </ligand>
</feature>
<evidence type="ECO:0000256" key="2">
    <source>
        <dbReference type="HAMAP-Rule" id="MF_01139"/>
    </source>
</evidence>
<comment type="caution">
    <text evidence="3">The sequence shown here is derived from an EMBL/GenBank/DDBJ whole genome shotgun (WGS) entry which is preliminary data.</text>
</comment>
<dbReference type="Pfam" id="PF01255">
    <property type="entry name" value="Prenyltransf"/>
    <property type="match status" value="1"/>
</dbReference>
<feature type="binding site" evidence="2">
    <location>
        <position position="71"/>
    </location>
    <ligand>
        <name>substrate</name>
    </ligand>
</feature>
<comment type="subunit">
    <text evidence="2">Homodimer.</text>
</comment>
<dbReference type="AlphaFoldDB" id="A0A094LA21"/>
<feature type="binding site" evidence="2">
    <location>
        <begin position="194"/>
        <end position="196"/>
    </location>
    <ligand>
        <name>substrate</name>
    </ligand>
</feature>
<dbReference type="FunFam" id="3.40.1180.10:FF:000001">
    <property type="entry name" value="(2E,6E)-farnesyl-diphosphate-specific ditrans,polycis-undecaprenyl-diphosphate synthase"/>
    <property type="match status" value="1"/>
</dbReference>
<dbReference type="eggNOG" id="COG0020">
    <property type="taxonomic scope" value="Bacteria"/>
</dbReference>
<proteinExistence type="inferred from homology"/>
<keyword evidence="1 2" id="KW-0808">Transferase</keyword>
<feature type="binding site" evidence="2">
    <location>
        <begin position="65"/>
        <end position="67"/>
    </location>
    <ligand>
        <name>substrate</name>
    </ligand>
</feature>
<dbReference type="GO" id="GO:0016094">
    <property type="term" value="P:polyprenol biosynthetic process"/>
    <property type="evidence" value="ECO:0007669"/>
    <property type="project" value="TreeGrafter"/>
</dbReference>
<sequence>MNTMDVDQIRMPRHVAIIMDGNGRWAQLRGQHRTFGHKAGAEAVRRVVAFARKKGIESLTLFAFSSENWNRPEQEVSVLMSLFFTVLKREVKKLHKHNVKLNIIGDLSAFSPRIQRRIEEAEALTADNTALQLNIAANYGGRWDMAQAVRKLAEQAVQGSITVDQITPARIASELQLADQPEPDLLIRTGGEHRISNFLLWQLAYAELYFSKVLWPDFDDNEFAAAIADFSCRERRFGLTSEQLQRAILDTDVTVGE</sequence>
<dbReference type="HAMAP" id="MF_01139">
    <property type="entry name" value="ISPT"/>
    <property type="match status" value="1"/>
</dbReference>
<feature type="binding site" evidence="2">
    <location>
        <position position="25"/>
    </location>
    <ligand>
        <name>substrate</name>
    </ligand>
</feature>
<feature type="binding site" evidence="2">
    <location>
        <position position="69"/>
    </location>
    <ligand>
        <name>substrate</name>
    </ligand>
</feature>
<keyword evidence="2" id="KW-0479">Metal-binding</keyword>
<dbReference type="STRING" id="435908.IDSA_03185"/>
<dbReference type="InterPro" id="IPR036424">
    <property type="entry name" value="UPP_synth-like_sf"/>
</dbReference>
<keyword evidence="2" id="KW-0460">Magnesium</keyword>
<organism evidence="3 4">
    <name type="scientific">Pseudidiomarina salinarum</name>
    <dbReference type="NCBI Taxonomy" id="435908"/>
    <lineage>
        <taxon>Bacteria</taxon>
        <taxon>Pseudomonadati</taxon>
        <taxon>Pseudomonadota</taxon>
        <taxon>Gammaproteobacteria</taxon>
        <taxon>Alteromonadales</taxon>
        <taxon>Idiomarinaceae</taxon>
        <taxon>Pseudidiomarina</taxon>
    </lineage>
</organism>
<dbReference type="PANTHER" id="PTHR10291:SF0">
    <property type="entry name" value="DEHYDRODOLICHYL DIPHOSPHATE SYNTHASE 2"/>
    <property type="match status" value="1"/>
</dbReference>
<dbReference type="Gene3D" id="3.40.1180.10">
    <property type="entry name" value="Decaprenyl diphosphate synthase-like"/>
    <property type="match status" value="1"/>
</dbReference>
<dbReference type="CDD" id="cd00475">
    <property type="entry name" value="Cis_IPPS"/>
    <property type="match status" value="1"/>
</dbReference>
<dbReference type="EMBL" id="JPER01000001">
    <property type="protein sequence ID" value="KFZ31708.1"/>
    <property type="molecule type" value="Genomic_DNA"/>
</dbReference>
<gene>
    <name evidence="2" type="primary">uppS</name>
    <name evidence="3" type="ORF">IDSA_03185</name>
</gene>
<evidence type="ECO:0000313" key="4">
    <source>
        <dbReference type="Proteomes" id="UP000054363"/>
    </source>
</evidence>
<comment type="catalytic activity">
    <reaction evidence="2">
        <text>8 isopentenyl diphosphate + (2E,6E)-farnesyl diphosphate = di-trans,octa-cis-undecaprenyl diphosphate + 8 diphosphate</text>
        <dbReference type="Rhea" id="RHEA:27551"/>
        <dbReference type="ChEBI" id="CHEBI:33019"/>
        <dbReference type="ChEBI" id="CHEBI:58405"/>
        <dbReference type="ChEBI" id="CHEBI:128769"/>
        <dbReference type="ChEBI" id="CHEBI:175763"/>
        <dbReference type="EC" id="2.5.1.31"/>
    </reaction>
</comment>
<feature type="binding site" evidence="2">
    <location>
        <position position="33"/>
    </location>
    <ligand>
        <name>substrate</name>
    </ligand>
</feature>
<reference evidence="3 4" key="1">
    <citation type="submission" date="2014-06" db="EMBL/GenBank/DDBJ databases">
        <title>The draft genome sequence of Idiomarina salinarum ISL-52.</title>
        <authorList>
            <person name="Du J."/>
            <person name="Shao Z."/>
        </authorList>
    </citation>
    <scope>NUCLEOTIDE SEQUENCE [LARGE SCALE GENOMIC DNA]</scope>
    <source>
        <strain evidence="3 4">ISL-52</strain>
    </source>
</reference>
<comment type="cofactor">
    <cofactor evidence="2">
        <name>Mg(2+)</name>
        <dbReference type="ChEBI" id="CHEBI:18420"/>
    </cofactor>
    <text evidence="2">Binds 2 magnesium ions per subunit.</text>
</comment>
<feature type="binding site" evidence="2">
    <location>
        <position position="20"/>
    </location>
    <ligand>
        <name>Mg(2+)</name>
        <dbReference type="ChEBI" id="CHEBI:18420"/>
    </ligand>
</feature>
<dbReference type="Proteomes" id="UP000054363">
    <property type="component" value="Unassembled WGS sequence"/>
</dbReference>
<evidence type="ECO:0000256" key="1">
    <source>
        <dbReference type="ARBA" id="ARBA00022679"/>
    </source>
</evidence>
<feature type="binding site" evidence="2">
    <location>
        <position position="207"/>
    </location>
    <ligand>
        <name>Mg(2+)</name>
        <dbReference type="ChEBI" id="CHEBI:18420"/>
    </ligand>
</feature>
<name>A0A094LA21_9GAMM</name>
<dbReference type="InterPro" id="IPR018520">
    <property type="entry name" value="UPP_synth-like_CS"/>
</dbReference>
<dbReference type="OrthoDB" id="4191603at2"/>
<comment type="similarity">
    <text evidence="2">Belongs to the UPP synthase family.</text>
</comment>
<dbReference type="GO" id="GO:0005829">
    <property type="term" value="C:cytosol"/>
    <property type="evidence" value="ECO:0007669"/>
    <property type="project" value="TreeGrafter"/>
</dbReference>
<feature type="active site" description="Proton acceptor" evidence="2">
    <location>
        <position position="68"/>
    </location>
</feature>
<feature type="active site" evidence="2">
    <location>
        <position position="20"/>
    </location>
</feature>
<keyword evidence="2" id="KW-0133">Cell shape</keyword>
<keyword evidence="2" id="KW-0961">Cell wall biogenesis/degradation</keyword>
<dbReference type="RefSeq" id="WP_034774984.1">
    <property type="nucleotide sequence ID" value="NZ_JPER01000001.1"/>
</dbReference>
<keyword evidence="4" id="KW-1185">Reference proteome</keyword>
<dbReference type="PROSITE" id="PS01066">
    <property type="entry name" value="UPP_SYNTHASE"/>
    <property type="match status" value="1"/>
</dbReference>
<dbReference type="EC" id="2.5.1.31" evidence="2"/>
<comment type="function">
    <text evidence="2">Catalyzes the sequential condensation of isopentenyl diphosphate (IPP) with (2E,6E)-farnesyl diphosphate (E,E-FPP) to yield (2Z,6Z,10Z,14Z,18Z,22Z,26Z,30Z,34E,38E)-undecaprenyl diphosphate (di-trans,octa-cis-UPP). UPP is the precursor of glycosyl carrier lipid in the biosynthesis of bacterial cell wall polysaccharide components such as peptidoglycan and lipopolysaccharide.</text>
</comment>
<protein>
    <recommendedName>
        <fullName evidence="2">Ditrans,polycis-undecaprenyl-diphosphate synthase ((2E,6E)-farnesyl-diphosphate specific)</fullName>
        <ecNumber evidence="2">2.5.1.31</ecNumber>
    </recommendedName>
    <alternativeName>
        <fullName evidence="2">Ditrans,polycis-undecaprenylcistransferase</fullName>
    </alternativeName>
    <alternativeName>
        <fullName evidence="2">Undecaprenyl diphosphate synthase</fullName>
        <shortName evidence="2">UDS</shortName>
    </alternativeName>
    <alternativeName>
        <fullName evidence="2">Undecaprenyl pyrophosphate synthase</fullName>
        <shortName evidence="2">UPP synthase</shortName>
    </alternativeName>
</protein>
<evidence type="ECO:0000313" key="3">
    <source>
        <dbReference type="EMBL" id="KFZ31708.1"/>
    </source>
</evidence>
<dbReference type="SUPFAM" id="SSF64005">
    <property type="entry name" value="Undecaprenyl diphosphate synthase"/>
    <property type="match status" value="1"/>
</dbReference>
<accession>A0A094LA21</accession>
<dbReference type="NCBIfam" id="NF011405">
    <property type="entry name" value="PRK14830.1"/>
    <property type="match status" value="1"/>
</dbReference>
<dbReference type="PANTHER" id="PTHR10291">
    <property type="entry name" value="DEHYDRODOLICHYL DIPHOSPHATE SYNTHASE FAMILY MEMBER"/>
    <property type="match status" value="1"/>
</dbReference>
<dbReference type="GO" id="GO:0009252">
    <property type="term" value="P:peptidoglycan biosynthetic process"/>
    <property type="evidence" value="ECO:0007669"/>
    <property type="project" value="UniProtKB-UniRule"/>
</dbReference>
<dbReference type="GO" id="GO:0071555">
    <property type="term" value="P:cell wall organization"/>
    <property type="evidence" value="ECO:0007669"/>
    <property type="project" value="UniProtKB-KW"/>
</dbReference>
<dbReference type="NCBIfam" id="TIGR00055">
    <property type="entry name" value="uppS"/>
    <property type="match status" value="1"/>
</dbReference>